<dbReference type="SUPFAM" id="SSF55961">
    <property type="entry name" value="Bet v1-like"/>
    <property type="match status" value="1"/>
</dbReference>
<sequence length="461" mass="52311">MHSSSPVGSDVWVEELWQLIRTDPKNASPRQQIVHLVHLLPNHLSHYLVQIRSLVDDEKFLNAGWAVLHLEITVGASVLQKASTADLALLVLVKQRFVFALFTIQELHSDSNWILSSEDKVRERYVSYRHVTEASGFLACKAEALFTGVDIVHVLAHGKECYTARDWIPFTFHSSKPHDFGGDNAMESIVHVAVGAKMMGLSRDLLVRFWCNDSLAEGKWYFFSNSVGEEDSGLYSWGDDVPCDMPEALALRLIIQYCVLEFTLVSPDSFKVEMVSMIDPKVRFVPQSIINFAMRKIMFVAIGIMESILLKMKRDVSSTEVGRVMQRAANRPYYGRLQSRIDAANDALFREADGELATGVCVKGWGEKKIVAQDYLKMRRRYFVSTPASTGRTLNYYEDNSVGKRPRKQILVADALLKKDYSDTVIFSEQIGENSTRLLSVKFEHHDIADAFVDRYKNKLK</sequence>
<evidence type="ECO:0000313" key="1">
    <source>
        <dbReference type="EMBL" id="GMI40026.1"/>
    </source>
</evidence>
<accession>A0ABQ6N515</accession>
<comment type="caution">
    <text evidence="1">The sequence shown here is derived from an EMBL/GenBank/DDBJ whole genome shotgun (WGS) entry which is preliminary data.</text>
</comment>
<keyword evidence="2" id="KW-1185">Reference proteome</keyword>
<name>A0ABQ6N515_9STRA</name>
<dbReference type="Proteomes" id="UP001165060">
    <property type="component" value="Unassembled WGS sequence"/>
</dbReference>
<dbReference type="EMBL" id="BRYB01000903">
    <property type="protein sequence ID" value="GMI40026.1"/>
    <property type="molecule type" value="Genomic_DNA"/>
</dbReference>
<organism evidence="1 2">
    <name type="scientific">Tetraparma gracilis</name>
    <dbReference type="NCBI Taxonomy" id="2962635"/>
    <lineage>
        <taxon>Eukaryota</taxon>
        <taxon>Sar</taxon>
        <taxon>Stramenopiles</taxon>
        <taxon>Ochrophyta</taxon>
        <taxon>Bolidophyceae</taxon>
        <taxon>Parmales</taxon>
        <taxon>Triparmaceae</taxon>
        <taxon>Tetraparma</taxon>
    </lineage>
</organism>
<evidence type="ECO:0000313" key="2">
    <source>
        <dbReference type="Proteomes" id="UP001165060"/>
    </source>
</evidence>
<proteinExistence type="predicted"/>
<gene>
    <name evidence="1" type="ORF">TeGR_g4745</name>
</gene>
<dbReference type="Gene3D" id="3.30.530.20">
    <property type="match status" value="1"/>
</dbReference>
<dbReference type="InterPro" id="IPR023393">
    <property type="entry name" value="START-like_dom_sf"/>
</dbReference>
<protein>
    <submittedName>
        <fullName evidence="1">Uncharacterized protein</fullName>
    </submittedName>
</protein>
<reference evidence="1 2" key="1">
    <citation type="journal article" date="2023" name="Commun. Biol.">
        <title>Genome analysis of Parmales, the sister group of diatoms, reveals the evolutionary specialization of diatoms from phago-mixotrophs to photoautotrophs.</title>
        <authorList>
            <person name="Ban H."/>
            <person name="Sato S."/>
            <person name="Yoshikawa S."/>
            <person name="Yamada K."/>
            <person name="Nakamura Y."/>
            <person name="Ichinomiya M."/>
            <person name="Sato N."/>
            <person name="Blanc-Mathieu R."/>
            <person name="Endo H."/>
            <person name="Kuwata A."/>
            <person name="Ogata H."/>
        </authorList>
    </citation>
    <scope>NUCLEOTIDE SEQUENCE [LARGE SCALE GENOMIC DNA]</scope>
</reference>